<dbReference type="FunFam" id="1.10.10.10:FF:000116">
    <property type="entry name" value="DNA-directed RNA polymerase III subunit RPC6"/>
    <property type="match status" value="1"/>
</dbReference>
<gene>
    <name evidence="7" type="ORF">Rhopal_003983-T1</name>
</gene>
<evidence type="ECO:0000313" key="7">
    <source>
        <dbReference type="EMBL" id="GJN90969.1"/>
    </source>
</evidence>
<dbReference type="GO" id="GO:0005737">
    <property type="term" value="C:cytoplasm"/>
    <property type="evidence" value="ECO:0007669"/>
    <property type="project" value="UniProtKB-ARBA"/>
</dbReference>
<feature type="compositionally biased region" description="Acidic residues" evidence="6">
    <location>
        <begin position="405"/>
        <end position="414"/>
    </location>
</feature>
<dbReference type="AlphaFoldDB" id="A0AAV5GKG4"/>
<feature type="compositionally biased region" description="Acidic residues" evidence="6">
    <location>
        <begin position="439"/>
        <end position="459"/>
    </location>
</feature>
<feature type="compositionally biased region" description="Acidic residues" evidence="6">
    <location>
        <begin position="374"/>
        <end position="393"/>
    </location>
</feature>
<dbReference type="Pfam" id="PF05158">
    <property type="entry name" value="RNA_pol_Rpc34"/>
    <property type="match status" value="1"/>
</dbReference>
<dbReference type="GO" id="GO:0006383">
    <property type="term" value="P:transcription by RNA polymerase III"/>
    <property type="evidence" value="ECO:0007669"/>
    <property type="project" value="InterPro"/>
</dbReference>
<proteinExistence type="inferred from homology"/>
<evidence type="ECO:0000256" key="1">
    <source>
        <dbReference type="ARBA" id="ARBA00004123"/>
    </source>
</evidence>
<accession>A0AAV5GKG4</accession>
<feature type="compositionally biased region" description="Basic residues" evidence="6">
    <location>
        <begin position="419"/>
        <end position="435"/>
    </location>
</feature>
<keyword evidence="5" id="KW-0539">Nucleus</keyword>
<evidence type="ECO:0000256" key="3">
    <source>
        <dbReference type="ARBA" id="ARBA00022478"/>
    </source>
</evidence>
<evidence type="ECO:0000256" key="6">
    <source>
        <dbReference type="SAM" id="MobiDB-lite"/>
    </source>
</evidence>
<feature type="compositionally biased region" description="Basic residues" evidence="6">
    <location>
        <begin position="310"/>
        <end position="320"/>
    </location>
</feature>
<keyword evidence="4" id="KW-0804">Transcription</keyword>
<name>A0AAV5GKG4_9BASI</name>
<dbReference type="PANTHER" id="PTHR12780">
    <property type="entry name" value="RNA POLYMERASE III DNA DIRECTED , 39KD SUBUNIT-RELATED"/>
    <property type="match status" value="1"/>
</dbReference>
<evidence type="ECO:0000313" key="8">
    <source>
        <dbReference type="Proteomes" id="UP001342314"/>
    </source>
</evidence>
<evidence type="ECO:0008006" key="9">
    <source>
        <dbReference type="Google" id="ProtNLM"/>
    </source>
</evidence>
<evidence type="ECO:0000256" key="2">
    <source>
        <dbReference type="ARBA" id="ARBA00011038"/>
    </source>
</evidence>
<organism evidence="7 8">
    <name type="scientific">Rhodotorula paludigena</name>
    <dbReference type="NCBI Taxonomy" id="86838"/>
    <lineage>
        <taxon>Eukaryota</taxon>
        <taxon>Fungi</taxon>
        <taxon>Dikarya</taxon>
        <taxon>Basidiomycota</taxon>
        <taxon>Pucciniomycotina</taxon>
        <taxon>Microbotryomycetes</taxon>
        <taxon>Sporidiobolales</taxon>
        <taxon>Sporidiobolaceae</taxon>
        <taxon>Rhodotorula</taxon>
    </lineage>
</organism>
<dbReference type="Gene3D" id="1.10.10.10">
    <property type="entry name" value="Winged helix-like DNA-binding domain superfamily/Winged helix DNA-binding domain"/>
    <property type="match status" value="1"/>
</dbReference>
<feature type="region of interest" description="Disordered" evidence="6">
    <location>
        <begin position="1"/>
        <end position="20"/>
    </location>
</feature>
<comment type="subcellular location">
    <subcellularLocation>
        <location evidence="1">Nucleus</location>
    </subcellularLocation>
</comment>
<comment type="similarity">
    <text evidence="2">Belongs to the eukaryotic RPC34/RPC39 RNA polymerase subunit family.</text>
</comment>
<dbReference type="InterPro" id="IPR007832">
    <property type="entry name" value="RNA_pol_Rpc34"/>
</dbReference>
<dbReference type="Proteomes" id="UP001342314">
    <property type="component" value="Unassembled WGS sequence"/>
</dbReference>
<keyword evidence="3" id="KW-0240">DNA-directed RNA polymerase</keyword>
<evidence type="ECO:0000256" key="4">
    <source>
        <dbReference type="ARBA" id="ARBA00023163"/>
    </source>
</evidence>
<dbReference type="InterPro" id="IPR016049">
    <property type="entry name" value="RNA_pol_Rpc34-like"/>
</dbReference>
<dbReference type="SUPFAM" id="SSF46785">
    <property type="entry name" value="Winged helix' DNA-binding domain"/>
    <property type="match status" value="1"/>
</dbReference>
<sequence>MPPRASTSAAQGPPREGKKLSPLELKLLTAGLAAPKGQISQHDLLAACGLSISSAMEGINALLRKNLAQMLRAESGDIFFRFVKRDEAKQAASMDADEKLVLDQIKDAGNLGIWTRTLNVKTGLPSGTVLKALKALESRKQVKTVKSVKNPTRKIYMLVGVQPSVELTGGPWFTDNELDTELVDTLKKVVHRYLQDHSIPRSITISDPSTSNPVKLRPIYPVSATPHLPTAQSVLQYISRIEAITVELLPEHIEALLDLMIYDGSVEKVLVNRDGTAAAAAAANNGKSAKRGDDSDDDEDDDAAVSSSKKNGKSKGKGKATTKSSSSKSKRKKSAAASSDSSDSDEDARSSSRRKKGKRAANGKAPRKRAKREDDDDEDESSESSDDFDSDEEAPNRRRKKGSDGEDGQEDEDDDGRKKSSRKRRKDRRKKRVKRSSSDSDDGGSGDDDEGAQSSESEDEAARARRRNGVGAGDEANGAAAGGSQYVYRLVRQYAPTIGWTDMPCGKCPVEEFCSEPPRMRAQSYRRPPAVAANPTNPNAVLASAATSVGAPKLRVELEGGIQGVGMLGGAGAAIGVSEAKWGEMKGAVGAGVAPINPVSCPYFDAWLTF</sequence>
<feature type="compositionally biased region" description="Basic residues" evidence="6">
    <location>
        <begin position="351"/>
        <end position="370"/>
    </location>
</feature>
<feature type="compositionally biased region" description="Polar residues" evidence="6">
    <location>
        <begin position="1"/>
        <end position="10"/>
    </location>
</feature>
<dbReference type="EMBL" id="BQKY01000008">
    <property type="protein sequence ID" value="GJN90969.1"/>
    <property type="molecule type" value="Genomic_DNA"/>
</dbReference>
<keyword evidence="8" id="KW-1185">Reference proteome</keyword>
<feature type="compositionally biased region" description="Acidic residues" evidence="6">
    <location>
        <begin position="294"/>
        <end position="303"/>
    </location>
</feature>
<evidence type="ECO:0000256" key="5">
    <source>
        <dbReference type="ARBA" id="ARBA00023242"/>
    </source>
</evidence>
<feature type="region of interest" description="Disordered" evidence="6">
    <location>
        <begin position="282"/>
        <end position="480"/>
    </location>
</feature>
<dbReference type="GO" id="GO:0005666">
    <property type="term" value="C:RNA polymerase III complex"/>
    <property type="evidence" value="ECO:0007669"/>
    <property type="project" value="InterPro"/>
</dbReference>
<dbReference type="GO" id="GO:0005654">
    <property type="term" value="C:nucleoplasm"/>
    <property type="evidence" value="ECO:0007669"/>
    <property type="project" value="UniProtKB-ARBA"/>
</dbReference>
<dbReference type="InterPro" id="IPR036390">
    <property type="entry name" value="WH_DNA-bd_sf"/>
</dbReference>
<protein>
    <recommendedName>
        <fullName evidence="9">DNA-directed RNA polymerase III subunit RPC6</fullName>
    </recommendedName>
</protein>
<reference evidence="7 8" key="1">
    <citation type="submission" date="2021-12" db="EMBL/GenBank/DDBJ databases">
        <title>High titer production of polyol ester of fatty acids by Rhodotorula paludigena BS15 towards product separation-free biomass refinery.</title>
        <authorList>
            <person name="Mano J."/>
            <person name="Ono H."/>
            <person name="Tanaka T."/>
            <person name="Naito K."/>
            <person name="Sushida H."/>
            <person name="Ike M."/>
            <person name="Tokuyasu K."/>
            <person name="Kitaoka M."/>
        </authorList>
    </citation>
    <scope>NUCLEOTIDE SEQUENCE [LARGE SCALE GENOMIC DNA]</scope>
    <source>
        <strain evidence="7 8">BS15</strain>
    </source>
</reference>
<dbReference type="InterPro" id="IPR036388">
    <property type="entry name" value="WH-like_DNA-bd_sf"/>
</dbReference>
<comment type="caution">
    <text evidence="7">The sequence shown here is derived from an EMBL/GenBank/DDBJ whole genome shotgun (WGS) entry which is preliminary data.</text>
</comment>